<keyword evidence="5" id="KW-1185">Reference proteome</keyword>
<dbReference type="KEGG" id="cvt:B843_05785"/>
<proteinExistence type="predicted"/>
<evidence type="ECO:0000256" key="2">
    <source>
        <dbReference type="SAM" id="Phobius"/>
    </source>
</evidence>
<feature type="compositionally biased region" description="Pro residues" evidence="1">
    <location>
        <begin position="1"/>
        <end position="12"/>
    </location>
</feature>
<keyword evidence="2" id="KW-1133">Transmembrane helix</keyword>
<dbReference type="SUPFAM" id="SSF49503">
    <property type="entry name" value="Cupredoxins"/>
    <property type="match status" value="1"/>
</dbReference>
<dbReference type="InterPro" id="IPR028096">
    <property type="entry name" value="EfeO_Cupredoxin"/>
</dbReference>
<keyword evidence="2" id="KW-0472">Membrane</keyword>
<dbReference type="RefSeq" id="WP_025252575.1">
    <property type="nucleotide sequence ID" value="NZ_CP004353.1"/>
</dbReference>
<dbReference type="Proteomes" id="UP000019222">
    <property type="component" value="Chromosome"/>
</dbReference>
<dbReference type="Gene3D" id="2.60.40.420">
    <property type="entry name" value="Cupredoxins - blue copper proteins"/>
    <property type="match status" value="1"/>
</dbReference>
<keyword evidence="2" id="KW-0812">Transmembrane</keyword>
<dbReference type="Pfam" id="PF13473">
    <property type="entry name" value="Cupredoxin_1"/>
    <property type="match status" value="1"/>
</dbReference>
<evidence type="ECO:0000259" key="3">
    <source>
        <dbReference type="Pfam" id="PF13473"/>
    </source>
</evidence>
<protein>
    <submittedName>
        <fullName evidence="4">Major outer membrane protein</fullName>
    </submittedName>
</protein>
<feature type="domain" description="EfeO-type cupredoxin-like" evidence="3">
    <location>
        <begin position="72"/>
        <end position="139"/>
    </location>
</feature>
<evidence type="ECO:0000313" key="5">
    <source>
        <dbReference type="Proteomes" id="UP000019222"/>
    </source>
</evidence>
<reference evidence="4 5" key="1">
    <citation type="submission" date="2013-02" db="EMBL/GenBank/DDBJ databases">
        <title>The complete genome sequence of Corynebacterium vitaeruminis DSM 20294.</title>
        <authorList>
            <person name="Ruckert C."/>
            <person name="Albersmeier A."/>
            <person name="Kalinowski J."/>
        </authorList>
    </citation>
    <scope>NUCLEOTIDE SEQUENCE [LARGE SCALE GENOMIC DNA]</scope>
    <source>
        <strain evidence="5">ATCC 10234</strain>
    </source>
</reference>
<evidence type="ECO:0000313" key="4">
    <source>
        <dbReference type="EMBL" id="AHI22542.1"/>
    </source>
</evidence>
<dbReference type="CDD" id="cd00920">
    <property type="entry name" value="Cupredoxin"/>
    <property type="match status" value="1"/>
</dbReference>
<dbReference type="EMBL" id="CP004353">
    <property type="protein sequence ID" value="AHI22542.1"/>
    <property type="molecule type" value="Genomic_DNA"/>
</dbReference>
<feature type="transmembrane region" description="Helical" evidence="2">
    <location>
        <begin position="35"/>
        <end position="53"/>
    </location>
</feature>
<sequence length="167" mass="16886">MTIPIGQPPKTPKPSAGISLGAQASQPPETRSPEWAAWALVGLALVAVLVFALPGLRALSAPGAAEGGASSATAAVSSTATVYHIEASDMRFVPDSITVPAGQEVALEITNADAMTHDLEVAGRNSGRIAPGDTVTLELGVVDSDLEGWCTVAGHRQAGMTFSVAVS</sequence>
<dbReference type="AlphaFoldDB" id="W5Y028"/>
<name>W5Y028_9CORY</name>
<feature type="region of interest" description="Disordered" evidence="1">
    <location>
        <begin position="1"/>
        <end position="29"/>
    </location>
</feature>
<gene>
    <name evidence="4" type="ORF">B843_05785</name>
</gene>
<evidence type="ECO:0000256" key="1">
    <source>
        <dbReference type="SAM" id="MobiDB-lite"/>
    </source>
</evidence>
<dbReference type="HOGENOM" id="CLU_1591766_0_0_11"/>
<accession>W5Y028</accession>
<dbReference type="eggNOG" id="COG4454">
    <property type="taxonomic scope" value="Bacteria"/>
</dbReference>
<dbReference type="STRING" id="1224164.B843_05785"/>
<dbReference type="InterPro" id="IPR008972">
    <property type="entry name" value="Cupredoxin"/>
</dbReference>
<organism evidence="4 5">
    <name type="scientific">Corynebacterium vitaeruminis DSM 20294</name>
    <dbReference type="NCBI Taxonomy" id="1224164"/>
    <lineage>
        <taxon>Bacteria</taxon>
        <taxon>Bacillati</taxon>
        <taxon>Actinomycetota</taxon>
        <taxon>Actinomycetes</taxon>
        <taxon>Mycobacteriales</taxon>
        <taxon>Corynebacteriaceae</taxon>
        <taxon>Corynebacterium</taxon>
    </lineage>
</organism>
<dbReference type="PATRIC" id="fig|1224164.3.peg.1158"/>